<evidence type="ECO:0000313" key="2">
    <source>
        <dbReference type="EMBL" id="KAK3017977.1"/>
    </source>
</evidence>
<dbReference type="Pfam" id="PF14675">
    <property type="entry name" value="FANCI_S1"/>
    <property type="match status" value="1"/>
</dbReference>
<keyword evidence="3" id="KW-1185">Reference proteome</keyword>
<protein>
    <recommendedName>
        <fullName evidence="1">FANCI solenoid 1 domain-containing protein</fullName>
    </recommendedName>
</protein>
<gene>
    <name evidence="2" type="ORF">RJ639_002734</name>
</gene>
<name>A0AA88W164_9ASTE</name>
<dbReference type="AlphaFoldDB" id="A0AA88W164"/>
<feature type="domain" description="FANCI solenoid 1" evidence="1">
    <location>
        <begin position="227"/>
        <end position="265"/>
    </location>
</feature>
<dbReference type="InterPro" id="IPR016024">
    <property type="entry name" value="ARM-type_fold"/>
</dbReference>
<dbReference type="InterPro" id="IPR029308">
    <property type="entry name" value="FANCI_S1"/>
</dbReference>
<dbReference type="Proteomes" id="UP001188597">
    <property type="component" value="Unassembled WGS sequence"/>
</dbReference>
<dbReference type="GO" id="GO:0006281">
    <property type="term" value="P:DNA repair"/>
    <property type="evidence" value="ECO:0007669"/>
    <property type="project" value="InterPro"/>
</dbReference>
<proteinExistence type="predicted"/>
<sequence length="267" mass="29423">MIKTLSSCAGDGKLFSPVTEWWLLLSEAAGTGGFTVVCRLGLRLCLGAASPLRSADLGRPNFTTAPRPPPPSLHSPSCINHLLSHLHRRSSSSSAAAEYTSSLLRLISLSPHPLPALLTSLTNYIHLFTSHEIPHDRNSQVTIQLFFHHLENIPIKNLPSISDSIVSSLSNVVNQDDSHLLDLLPKCLNLICSSNEIEEPIGYVNLAIDRVLDCSWSRLSARDFVFLDKGRCRRFVAKVFDEMTKVELQDLPSLVYQLLVLASKGFS</sequence>
<evidence type="ECO:0000313" key="3">
    <source>
        <dbReference type="Proteomes" id="UP001188597"/>
    </source>
</evidence>
<dbReference type="SUPFAM" id="SSF48371">
    <property type="entry name" value="ARM repeat"/>
    <property type="match status" value="1"/>
</dbReference>
<reference evidence="2" key="1">
    <citation type="submission" date="2022-12" db="EMBL/GenBank/DDBJ databases">
        <title>Draft genome assemblies for two species of Escallonia (Escalloniales).</title>
        <authorList>
            <person name="Chanderbali A."/>
            <person name="Dervinis C."/>
            <person name="Anghel I."/>
            <person name="Soltis D."/>
            <person name="Soltis P."/>
            <person name="Zapata F."/>
        </authorList>
    </citation>
    <scope>NUCLEOTIDE SEQUENCE</scope>
    <source>
        <strain evidence="2">UCBG64.0493</strain>
        <tissue evidence="2">Leaf</tissue>
    </source>
</reference>
<dbReference type="PANTHER" id="PTHR21818:SF0">
    <property type="entry name" value="FANCONI ANEMIA GROUP I PROTEIN"/>
    <property type="match status" value="1"/>
</dbReference>
<comment type="caution">
    <text evidence="2">The sequence shown here is derived from an EMBL/GenBank/DDBJ whole genome shotgun (WGS) entry which is preliminary data.</text>
</comment>
<evidence type="ECO:0000259" key="1">
    <source>
        <dbReference type="Pfam" id="PF14675"/>
    </source>
</evidence>
<dbReference type="EMBL" id="JAVXUP010000964">
    <property type="protein sequence ID" value="KAK3017977.1"/>
    <property type="molecule type" value="Genomic_DNA"/>
</dbReference>
<dbReference type="PANTHER" id="PTHR21818">
    <property type="entry name" value="BC025462 PROTEIN"/>
    <property type="match status" value="1"/>
</dbReference>
<accession>A0AA88W164</accession>
<dbReference type="GO" id="GO:0070182">
    <property type="term" value="F:DNA polymerase binding"/>
    <property type="evidence" value="ECO:0007669"/>
    <property type="project" value="TreeGrafter"/>
</dbReference>
<dbReference type="InterPro" id="IPR026171">
    <property type="entry name" value="FANCI"/>
</dbReference>
<organism evidence="2 3">
    <name type="scientific">Escallonia herrerae</name>
    <dbReference type="NCBI Taxonomy" id="1293975"/>
    <lineage>
        <taxon>Eukaryota</taxon>
        <taxon>Viridiplantae</taxon>
        <taxon>Streptophyta</taxon>
        <taxon>Embryophyta</taxon>
        <taxon>Tracheophyta</taxon>
        <taxon>Spermatophyta</taxon>
        <taxon>Magnoliopsida</taxon>
        <taxon>eudicotyledons</taxon>
        <taxon>Gunneridae</taxon>
        <taxon>Pentapetalae</taxon>
        <taxon>asterids</taxon>
        <taxon>campanulids</taxon>
        <taxon>Escalloniales</taxon>
        <taxon>Escalloniaceae</taxon>
        <taxon>Escallonia</taxon>
    </lineage>
</organism>